<proteinExistence type="predicted"/>
<dbReference type="EMBL" id="PTJC01000005">
    <property type="protein sequence ID" value="PPK87299.1"/>
    <property type="molecule type" value="Genomic_DNA"/>
</dbReference>
<keyword evidence="2" id="KW-1185">Reference proteome</keyword>
<dbReference type="InterPro" id="IPR027056">
    <property type="entry name" value="Gluconate_2DH_su3"/>
</dbReference>
<comment type="caution">
    <text evidence="1">The sequence shown here is derived from an EMBL/GenBank/DDBJ whole genome shotgun (WGS) entry which is preliminary data.</text>
</comment>
<dbReference type="RefSeq" id="WP_245911342.1">
    <property type="nucleotide sequence ID" value="NZ_PTJC01000005.1"/>
</dbReference>
<evidence type="ECO:0000313" key="1">
    <source>
        <dbReference type="EMBL" id="PPK87299.1"/>
    </source>
</evidence>
<dbReference type="Proteomes" id="UP000237662">
    <property type="component" value="Unassembled WGS sequence"/>
</dbReference>
<name>A0A2S6I769_9BACT</name>
<reference evidence="1 2" key="1">
    <citation type="submission" date="2018-02" db="EMBL/GenBank/DDBJ databases">
        <title>Genomic Encyclopedia of Archaeal and Bacterial Type Strains, Phase II (KMG-II): from individual species to whole genera.</title>
        <authorList>
            <person name="Goeker M."/>
        </authorList>
    </citation>
    <scope>NUCLEOTIDE SEQUENCE [LARGE SCALE GENOMIC DNA]</scope>
    <source>
        <strain evidence="1 2">DSM 29526</strain>
    </source>
</reference>
<organism evidence="1 2">
    <name type="scientific">Neolewinella xylanilytica</name>
    <dbReference type="NCBI Taxonomy" id="1514080"/>
    <lineage>
        <taxon>Bacteria</taxon>
        <taxon>Pseudomonadati</taxon>
        <taxon>Bacteroidota</taxon>
        <taxon>Saprospiria</taxon>
        <taxon>Saprospirales</taxon>
        <taxon>Lewinellaceae</taxon>
        <taxon>Neolewinella</taxon>
    </lineage>
</organism>
<sequence length="196" mass="21667">MLNRRDVLRNISWLAGGAIITPALLHGCNNEPALGWKPAFFSDDEARFVTAYIDTLLPTTDTPGGLDVGVDRFIDKVMAATNADTDELLPMQTGIRDFDEDARTRFGKVFHELEADQRGQLFSDAEKSPRYQPAVWGTAVGEQPPIGFYRSFKSMVLWGYLSSEQIGTEVLVYDPVPGEYDGDMPLSATGGRSWSL</sequence>
<gene>
    <name evidence="1" type="ORF">CLV84_0237</name>
</gene>
<accession>A0A2S6I769</accession>
<protein>
    <submittedName>
        <fullName evidence="1">Gluconate 2-dehydrogenase subunit 3-like protein</fullName>
    </submittedName>
</protein>
<dbReference type="AlphaFoldDB" id="A0A2S6I769"/>
<evidence type="ECO:0000313" key="2">
    <source>
        <dbReference type="Proteomes" id="UP000237662"/>
    </source>
</evidence>
<dbReference type="Pfam" id="PF13618">
    <property type="entry name" value="Gluconate_2-dh3"/>
    <property type="match status" value="1"/>
</dbReference>